<feature type="compositionally biased region" description="Polar residues" evidence="1">
    <location>
        <begin position="130"/>
        <end position="149"/>
    </location>
</feature>
<sequence>MDSNTLSCIKLNNQQRQNQFYVEHDQRLRDNEDNYRQQLAEQNRLFKSRLEWATNTHRSFSDALHNDFLLSYQQSVQELATSLNGENDRLRRTIEQMRFDLDAAQQALLVITNSASFWGPSYEEPHQDAYHTTISDPQGQPTAGSSSLQGALDSEPMHPDYSAVGQEVNSASGEDVEGEQDQLEGRSPSHPV</sequence>
<accession>A0A166SMJ4</accession>
<proteinExistence type="predicted"/>
<dbReference type="EMBL" id="KV417497">
    <property type="protein sequence ID" value="KZP29622.1"/>
    <property type="molecule type" value="Genomic_DNA"/>
</dbReference>
<protein>
    <submittedName>
        <fullName evidence="2">Uncharacterized protein</fullName>
    </submittedName>
</protein>
<reference evidence="2 3" key="1">
    <citation type="journal article" date="2016" name="Mol. Biol. Evol.">
        <title>Comparative Genomics of Early-Diverging Mushroom-Forming Fungi Provides Insights into the Origins of Lignocellulose Decay Capabilities.</title>
        <authorList>
            <person name="Nagy L.G."/>
            <person name="Riley R."/>
            <person name="Tritt A."/>
            <person name="Adam C."/>
            <person name="Daum C."/>
            <person name="Floudas D."/>
            <person name="Sun H."/>
            <person name="Yadav J.S."/>
            <person name="Pangilinan J."/>
            <person name="Larsson K.H."/>
            <person name="Matsuura K."/>
            <person name="Barry K."/>
            <person name="Labutti K."/>
            <person name="Kuo R."/>
            <person name="Ohm R.A."/>
            <person name="Bhattacharya S.S."/>
            <person name="Shirouzu T."/>
            <person name="Yoshinaga Y."/>
            <person name="Martin F.M."/>
            <person name="Grigoriev I.V."/>
            <person name="Hibbett D.S."/>
        </authorList>
    </citation>
    <scope>NUCLEOTIDE SEQUENCE [LARGE SCALE GENOMIC DNA]</scope>
    <source>
        <strain evidence="2 3">CBS 109695</strain>
    </source>
</reference>
<keyword evidence="3" id="KW-1185">Reference proteome</keyword>
<evidence type="ECO:0000256" key="1">
    <source>
        <dbReference type="SAM" id="MobiDB-lite"/>
    </source>
</evidence>
<name>A0A166SMJ4_9AGAM</name>
<gene>
    <name evidence="2" type="ORF">FIBSPDRAFT_884673</name>
</gene>
<dbReference type="AlphaFoldDB" id="A0A166SMJ4"/>
<feature type="region of interest" description="Disordered" evidence="1">
    <location>
        <begin position="122"/>
        <end position="192"/>
    </location>
</feature>
<evidence type="ECO:0000313" key="2">
    <source>
        <dbReference type="EMBL" id="KZP29622.1"/>
    </source>
</evidence>
<dbReference type="Proteomes" id="UP000076532">
    <property type="component" value="Unassembled WGS sequence"/>
</dbReference>
<evidence type="ECO:0000313" key="3">
    <source>
        <dbReference type="Proteomes" id="UP000076532"/>
    </source>
</evidence>
<organism evidence="2 3">
    <name type="scientific">Athelia psychrophila</name>
    <dbReference type="NCBI Taxonomy" id="1759441"/>
    <lineage>
        <taxon>Eukaryota</taxon>
        <taxon>Fungi</taxon>
        <taxon>Dikarya</taxon>
        <taxon>Basidiomycota</taxon>
        <taxon>Agaricomycotina</taxon>
        <taxon>Agaricomycetes</taxon>
        <taxon>Agaricomycetidae</taxon>
        <taxon>Atheliales</taxon>
        <taxon>Atheliaceae</taxon>
        <taxon>Athelia</taxon>
    </lineage>
</organism>